<protein>
    <submittedName>
        <fullName evidence="1">Uncharacterized protein</fullName>
    </submittedName>
</protein>
<evidence type="ECO:0000313" key="2">
    <source>
        <dbReference type="Proteomes" id="UP001196097"/>
    </source>
</evidence>
<dbReference type="Proteomes" id="UP001196097">
    <property type="component" value="Chromosome"/>
</dbReference>
<gene>
    <name evidence="1" type="ORF">HF292_007495</name>
</gene>
<evidence type="ECO:0000313" key="1">
    <source>
        <dbReference type="EMBL" id="XRP74476.1"/>
    </source>
</evidence>
<proteinExistence type="predicted"/>
<accession>A0ACD5ILD8</accession>
<sequence>MNTAVTMGLAATGRMPDLKTSPLVIFTVGTAASGKSTWARSMQSRYTGLRIAIIERDGIRVSLHEGKSEGVFSWPAWNPALEGKVQRLWEQQVRGAIGTHDVLVLADTHLDVADLAKKAQWLRDQGVTEMSVHYFPALPLMELIRRDRGRGHPVGGEVLREHIKKLEPEDRYWEVVESL</sequence>
<organism evidence="1 2">
    <name type="scientific">Acidithiobacillus ferruginosus</name>
    <dbReference type="NCBI Taxonomy" id="3063951"/>
    <lineage>
        <taxon>Bacteria</taxon>
        <taxon>Pseudomonadati</taxon>
        <taxon>Pseudomonadota</taxon>
        <taxon>Acidithiobacillia</taxon>
        <taxon>Acidithiobacillales</taxon>
        <taxon>Acidithiobacillaceae</taxon>
        <taxon>Acidithiobacillus</taxon>
    </lineage>
</organism>
<name>A0ACD5ILD8_9PROT</name>
<reference evidence="1 2" key="1">
    <citation type="journal article" date="2021" name="ISME J.">
        <title>Genomic evolution of the class Acidithiobacillia: deep-branching Proteobacteria living in extreme acidic conditions.</title>
        <authorList>
            <person name="Moya-Beltran A."/>
            <person name="Beard S."/>
            <person name="Rojas-Villalobos C."/>
            <person name="Issotta F."/>
            <person name="Gallardo Y."/>
            <person name="Ulloa R."/>
            <person name="Giaveno A."/>
            <person name="Degli Esposti M."/>
            <person name="Johnson D.B."/>
            <person name="Quatrini R."/>
        </authorList>
    </citation>
    <scope>NUCLEOTIDE SEQUENCE [LARGE SCALE GENOMIC DNA]</scope>
    <source>
        <strain evidence="1 2">CF3</strain>
    </source>
</reference>
<dbReference type="EMBL" id="CP130946">
    <property type="protein sequence ID" value="XRP74476.1"/>
    <property type="molecule type" value="Genomic_DNA"/>
</dbReference>
<keyword evidence="2" id="KW-1185">Reference proteome</keyword>